<accession>A0A0F9F3R1</accession>
<organism evidence="2">
    <name type="scientific">marine sediment metagenome</name>
    <dbReference type="NCBI Taxonomy" id="412755"/>
    <lineage>
        <taxon>unclassified sequences</taxon>
        <taxon>metagenomes</taxon>
        <taxon>ecological metagenomes</taxon>
    </lineage>
</organism>
<protein>
    <submittedName>
        <fullName evidence="2">Uncharacterized protein</fullName>
    </submittedName>
</protein>
<keyword evidence="1" id="KW-0472">Membrane</keyword>
<comment type="caution">
    <text evidence="2">The sequence shown here is derived from an EMBL/GenBank/DDBJ whole genome shotgun (WGS) entry which is preliminary data.</text>
</comment>
<sequence length="33" mass="3795">MTNYRAGLIANFVRWFAFGCFVGSIINHFTGRQ</sequence>
<dbReference type="EMBL" id="LAZR01022716">
    <property type="protein sequence ID" value="KKL80903.1"/>
    <property type="molecule type" value="Genomic_DNA"/>
</dbReference>
<gene>
    <name evidence="2" type="ORF">LCGC14_2000120</name>
</gene>
<keyword evidence="1" id="KW-0812">Transmembrane</keyword>
<dbReference type="AlphaFoldDB" id="A0A0F9F3R1"/>
<evidence type="ECO:0000313" key="2">
    <source>
        <dbReference type="EMBL" id="KKL80903.1"/>
    </source>
</evidence>
<reference evidence="2" key="1">
    <citation type="journal article" date="2015" name="Nature">
        <title>Complex archaea that bridge the gap between prokaryotes and eukaryotes.</title>
        <authorList>
            <person name="Spang A."/>
            <person name="Saw J.H."/>
            <person name="Jorgensen S.L."/>
            <person name="Zaremba-Niedzwiedzka K."/>
            <person name="Martijn J."/>
            <person name="Lind A.E."/>
            <person name="van Eijk R."/>
            <person name="Schleper C."/>
            <person name="Guy L."/>
            <person name="Ettema T.J."/>
        </authorList>
    </citation>
    <scope>NUCLEOTIDE SEQUENCE</scope>
</reference>
<evidence type="ECO:0000256" key="1">
    <source>
        <dbReference type="SAM" id="Phobius"/>
    </source>
</evidence>
<keyword evidence="1" id="KW-1133">Transmembrane helix</keyword>
<feature type="transmembrane region" description="Helical" evidence="1">
    <location>
        <begin position="12"/>
        <end position="30"/>
    </location>
</feature>
<name>A0A0F9F3R1_9ZZZZ</name>
<proteinExistence type="predicted"/>